<comment type="caution">
    <text evidence="1">The sequence shown here is derived from an EMBL/GenBank/DDBJ whole genome shotgun (WGS) entry which is preliminary data.</text>
</comment>
<evidence type="ECO:0000313" key="2">
    <source>
        <dbReference type="Proteomes" id="UP000789525"/>
    </source>
</evidence>
<dbReference type="EMBL" id="CAJVPT010016145">
    <property type="protein sequence ID" value="CAG8616893.1"/>
    <property type="molecule type" value="Genomic_DNA"/>
</dbReference>
<keyword evidence="2" id="KW-1185">Reference proteome</keyword>
<name>A0ACA9MWR1_9GLOM</name>
<reference evidence="1" key="1">
    <citation type="submission" date="2021-06" db="EMBL/GenBank/DDBJ databases">
        <authorList>
            <person name="Kallberg Y."/>
            <person name="Tangrot J."/>
            <person name="Rosling A."/>
        </authorList>
    </citation>
    <scope>NUCLEOTIDE SEQUENCE</scope>
    <source>
        <strain evidence="1">CL356</strain>
    </source>
</reference>
<dbReference type="Proteomes" id="UP000789525">
    <property type="component" value="Unassembled WGS sequence"/>
</dbReference>
<sequence length="406" mass="45178">MLRSRRTKLTVIICLLVTLGLALTNFDSLIVVNTIGYINTCKTDVVRTNALITNEKFQVAVASYADTEALLQKRNESGVPSGVLVGQLPQDPGWVFDSEFDVDPYPWRSSCSIYASGEVQVNMNTSVLFDTTYQNSNLQQMLPEVNSKYGFENSTDGYNYTKKSFKSYAHFVSNSDKTGYMATGCLILIIEEFTKGNVSLVGSSVINRLWTLRVPQNNRIPYNLNNQSKFEIVSLPTVVKAYSCEITRVSEGSRGGVNVLGDISVAISTAGDLIGRKFLDAQIKGTNDTIMEYSPEYWASYIEVRDTMTANISEVTARISQPCFSVSIIYIILICAYIILIIVGFFFWIRFQRDKVAIPGSVVSWAVLACKEPNLIKEGDESDGEIIKGAEFRGYPKNVEYLQFSG</sequence>
<evidence type="ECO:0000313" key="1">
    <source>
        <dbReference type="EMBL" id="CAG8616893.1"/>
    </source>
</evidence>
<gene>
    <name evidence="1" type="ORF">ACOLOM_LOCUS7200</name>
</gene>
<organism evidence="1 2">
    <name type="scientific">Acaulospora colombiana</name>
    <dbReference type="NCBI Taxonomy" id="27376"/>
    <lineage>
        <taxon>Eukaryota</taxon>
        <taxon>Fungi</taxon>
        <taxon>Fungi incertae sedis</taxon>
        <taxon>Mucoromycota</taxon>
        <taxon>Glomeromycotina</taxon>
        <taxon>Glomeromycetes</taxon>
        <taxon>Diversisporales</taxon>
        <taxon>Acaulosporaceae</taxon>
        <taxon>Acaulospora</taxon>
    </lineage>
</organism>
<accession>A0ACA9MWR1</accession>
<proteinExistence type="predicted"/>
<protein>
    <submittedName>
        <fullName evidence="1">4035_t:CDS:1</fullName>
    </submittedName>
</protein>